<dbReference type="PANTHER" id="PTHR48112:SF22">
    <property type="entry name" value="MITOCHONDRIAL TRANSCRIPTION FACTOR A, ISOFORM B"/>
    <property type="match status" value="1"/>
</dbReference>
<feature type="region of interest" description="Disordered" evidence="3">
    <location>
        <begin position="1"/>
        <end position="116"/>
    </location>
</feature>
<evidence type="ECO:0000256" key="2">
    <source>
        <dbReference type="PROSITE-ProRule" id="PRU00267"/>
    </source>
</evidence>
<dbReference type="CDD" id="cd00084">
    <property type="entry name" value="HMG-box_SF"/>
    <property type="match status" value="1"/>
</dbReference>
<feature type="DNA-binding region" description="HMG box" evidence="2">
    <location>
        <begin position="222"/>
        <end position="290"/>
    </location>
</feature>
<keyword evidence="2" id="KW-0539">Nucleus</keyword>
<feature type="domain" description="HMG box" evidence="4">
    <location>
        <begin position="222"/>
        <end position="290"/>
    </location>
</feature>
<evidence type="ECO:0000256" key="3">
    <source>
        <dbReference type="SAM" id="MobiDB-lite"/>
    </source>
</evidence>
<reference evidence="5" key="1">
    <citation type="submission" date="2021-02" db="EMBL/GenBank/DDBJ databases">
        <title>First Annotated Genome of the Yellow-green Alga Tribonema minus.</title>
        <authorList>
            <person name="Mahan K.M."/>
        </authorList>
    </citation>
    <scope>NUCLEOTIDE SEQUENCE</scope>
    <source>
        <strain evidence="5">UTEX B ZZ1240</strain>
    </source>
</reference>
<dbReference type="Pfam" id="PF00505">
    <property type="entry name" value="HMG_box"/>
    <property type="match status" value="2"/>
</dbReference>
<feature type="DNA-binding region" description="HMG box" evidence="2">
    <location>
        <begin position="115"/>
        <end position="184"/>
    </location>
</feature>
<dbReference type="AlphaFoldDB" id="A0A835ZA26"/>
<proteinExistence type="predicted"/>
<dbReference type="InterPro" id="IPR036910">
    <property type="entry name" value="HMG_box_dom_sf"/>
</dbReference>
<dbReference type="GO" id="GO:0005634">
    <property type="term" value="C:nucleus"/>
    <property type="evidence" value="ECO:0007669"/>
    <property type="project" value="UniProtKB-UniRule"/>
</dbReference>
<sequence>MMQAELDAEGHSATGLGEDRLRLDSHATEEEADDLLHDGDGDGDGEGLDEADEDGDDGKEQADEQADGDPSGVDAEAQPSARKKWLCARTSPPRVPSVRPPQKRKRLFKKAPGAPTRARSAYVLFSLSKRQEVKAGLPEGSKVTEIMRRVAALWREMTEDQRSEWHAKAAEDKQRYQDELTTYQGPLKIPNKRAHKAMFEQPQPAYEANGRAKRAKKDPRAPKRPMSAFLYYSQVMRPRLKEQYPDAKAQDVSKILGEQWARMGPDDKKVYNTKAEHEIAIYKVSRGALCVTCAAVHALAMSHFKEHGADGPAFVAPPKEELERKIEAVARALSGGGDIEAAVDHDHGDADADPLATIVQLPTTAAAAAAAAAAPVAYPPAVAAAAAPVAQAPAVAAPVATAPAAPAPVAAAEFANLSGLTPAMLAPAAAAVAPAALPAPAVPMPVVATPAFIAGAVPVGMAALPAVAAPTVAAAGAAPVPGASFMDVDGQVSEASAM</sequence>
<evidence type="ECO:0000313" key="5">
    <source>
        <dbReference type="EMBL" id="KAG5189238.1"/>
    </source>
</evidence>
<feature type="compositionally biased region" description="Basic and acidic residues" evidence="3">
    <location>
        <begin position="17"/>
        <end position="40"/>
    </location>
</feature>
<feature type="domain" description="HMG box" evidence="4">
    <location>
        <begin position="115"/>
        <end position="184"/>
    </location>
</feature>
<dbReference type="SMART" id="SM00398">
    <property type="entry name" value="HMG"/>
    <property type="match status" value="2"/>
</dbReference>
<protein>
    <submittedName>
        <fullName evidence="5">High mobility group box domain-containing protein</fullName>
    </submittedName>
</protein>
<dbReference type="PROSITE" id="PS50118">
    <property type="entry name" value="HMG_BOX_2"/>
    <property type="match status" value="2"/>
</dbReference>
<dbReference type="SUPFAM" id="SSF47095">
    <property type="entry name" value="HMG-box"/>
    <property type="match status" value="2"/>
</dbReference>
<evidence type="ECO:0000256" key="1">
    <source>
        <dbReference type="ARBA" id="ARBA00023125"/>
    </source>
</evidence>
<dbReference type="InterPro" id="IPR009071">
    <property type="entry name" value="HMG_box_dom"/>
</dbReference>
<evidence type="ECO:0000313" key="6">
    <source>
        <dbReference type="Proteomes" id="UP000664859"/>
    </source>
</evidence>
<keyword evidence="6" id="KW-1185">Reference proteome</keyword>
<accession>A0A835ZA26</accession>
<dbReference type="InterPro" id="IPR050342">
    <property type="entry name" value="HMGB"/>
</dbReference>
<gene>
    <name evidence="5" type="ORF">JKP88DRAFT_302402</name>
</gene>
<dbReference type="PANTHER" id="PTHR48112">
    <property type="entry name" value="HIGH MOBILITY GROUP PROTEIN DSP1"/>
    <property type="match status" value="1"/>
</dbReference>
<dbReference type="Gene3D" id="1.10.30.10">
    <property type="entry name" value="High mobility group box domain"/>
    <property type="match status" value="2"/>
</dbReference>
<keyword evidence="1 2" id="KW-0238">DNA-binding</keyword>
<feature type="compositionally biased region" description="Acidic residues" evidence="3">
    <location>
        <begin position="41"/>
        <end position="67"/>
    </location>
</feature>
<dbReference type="GO" id="GO:0003677">
    <property type="term" value="F:DNA binding"/>
    <property type="evidence" value="ECO:0007669"/>
    <property type="project" value="UniProtKB-UniRule"/>
</dbReference>
<dbReference type="Proteomes" id="UP000664859">
    <property type="component" value="Unassembled WGS sequence"/>
</dbReference>
<organism evidence="5 6">
    <name type="scientific">Tribonema minus</name>
    <dbReference type="NCBI Taxonomy" id="303371"/>
    <lineage>
        <taxon>Eukaryota</taxon>
        <taxon>Sar</taxon>
        <taxon>Stramenopiles</taxon>
        <taxon>Ochrophyta</taxon>
        <taxon>PX clade</taxon>
        <taxon>Xanthophyceae</taxon>
        <taxon>Tribonematales</taxon>
        <taxon>Tribonemataceae</taxon>
        <taxon>Tribonema</taxon>
    </lineage>
</organism>
<evidence type="ECO:0000259" key="4">
    <source>
        <dbReference type="PROSITE" id="PS50118"/>
    </source>
</evidence>
<name>A0A835ZA26_9STRA</name>
<dbReference type="OrthoDB" id="1919336at2759"/>
<dbReference type="EMBL" id="JAFCMP010000055">
    <property type="protein sequence ID" value="KAG5189238.1"/>
    <property type="molecule type" value="Genomic_DNA"/>
</dbReference>
<comment type="caution">
    <text evidence="5">The sequence shown here is derived from an EMBL/GenBank/DDBJ whole genome shotgun (WGS) entry which is preliminary data.</text>
</comment>